<reference evidence="1 2" key="1">
    <citation type="journal article" date="2016" name="Nat. Commun.">
        <title>Thousands of microbial genomes shed light on interconnected biogeochemical processes in an aquifer system.</title>
        <authorList>
            <person name="Anantharaman K."/>
            <person name="Brown C.T."/>
            <person name="Hug L.A."/>
            <person name="Sharon I."/>
            <person name="Castelle C.J."/>
            <person name="Probst A.J."/>
            <person name="Thomas B.C."/>
            <person name="Singh A."/>
            <person name="Wilkins M.J."/>
            <person name="Karaoz U."/>
            <person name="Brodie E.L."/>
            <person name="Williams K.H."/>
            <person name="Hubbard S.S."/>
            <person name="Banfield J.F."/>
        </authorList>
    </citation>
    <scope>NUCLEOTIDE SEQUENCE [LARGE SCALE GENOMIC DNA]</scope>
</reference>
<dbReference type="STRING" id="1802117.A3J54_01625"/>
<proteinExistence type="predicted"/>
<sequence>MATALDNKKLRALVRESVREAVSAEFIKLGAFLLPYVSKAEQKDIEKQYSKPSRKAATVYRLRT</sequence>
<evidence type="ECO:0000313" key="1">
    <source>
        <dbReference type="EMBL" id="OGZ46675.1"/>
    </source>
</evidence>
<dbReference type="EMBL" id="MHNN01000006">
    <property type="protein sequence ID" value="OGZ46675.1"/>
    <property type="molecule type" value="Genomic_DNA"/>
</dbReference>
<dbReference type="AlphaFoldDB" id="A0A1G2G8T5"/>
<comment type="caution">
    <text evidence="1">The sequence shown here is derived from an EMBL/GenBank/DDBJ whole genome shotgun (WGS) entry which is preliminary data.</text>
</comment>
<protein>
    <submittedName>
        <fullName evidence="1">Uncharacterized protein</fullName>
    </submittedName>
</protein>
<name>A0A1G2G8T5_9BACT</name>
<evidence type="ECO:0000313" key="2">
    <source>
        <dbReference type="Proteomes" id="UP000176576"/>
    </source>
</evidence>
<organism evidence="1 2">
    <name type="scientific">Candidatus Ryanbacteria bacterium RIFCSPHIGHO2_02_FULL_45_13b</name>
    <dbReference type="NCBI Taxonomy" id="1802117"/>
    <lineage>
        <taxon>Bacteria</taxon>
        <taxon>Candidatus Ryaniibacteriota</taxon>
    </lineage>
</organism>
<gene>
    <name evidence="1" type="ORF">A3J54_01625</name>
</gene>
<dbReference type="Proteomes" id="UP000176576">
    <property type="component" value="Unassembled WGS sequence"/>
</dbReference>
<accession>A0A1G2G8T5</accession>